<accession>A0ABR7LQQ2</accession>
<protein>
    <submittedName>
        <fullName evidence="2">SurA N-terminal domain-containing protein</fullName>
    </submittedName>
</protein>
<reference evidence="2 3" key="1">
    <citation type="submission" date="2020-06" db="EMBL/GenBank/DDBJ databases">
        <title>Actinomadura xiongansis sp. nov., isolated from soil of Baiyangdian.</title>
        <authorList>
            <person name="Zhang X."/>
        </authorList>
    </citation>
    <scope>NUCLEOTIDE SEQUENCE [LARGE SCALE GENOMIC DNA]</scope>
    <source>
        <strain evidence="2 3">HBUM206468</strain>
    </source>
</reference>
<dbReference type="Proteomes" id="UP000805614">
    <property type="component" value="Unassembled WGS sequence"/>
</dbReference>
<proteinExistence type="predicted"/>
<keyword evidence="1" id="KW-0732">Signal</keyword>
<keyword evidence="3" id="KW-1185">Reference proteome</keyword>
<evidence type="ECO:0000313" key="3">
    <source>
        <dbReference type="Proteomes" id="UP000805614"/>
    </source>
</evidence>
<evidence type="ECO:0000313" key="2">
    <source>
        <dbReference type="EMBL" id="MBC6467179.1"/>
    </source>
</evidence>
<evidence type="ECO:0000256" key="1">
    <source>
        <dbReference type="SAM" id="SignalP"/>
    </source>
</evidence>
<dbReference type="PROSITE" id="PS51257">
    <property type="entry name" value="PROKAR_LIPOPROTEIN"/>
    <property type="match status" value="1"/>
</dbReference>
<sequence length="223" mass="24338">MFRTSFKAVVVAAAVLAAGTLTACQPVKLGAAATVGDQRITISQLESVVEDWRREYAGNPDAAQLQQQLQQQGQQVPFDPDSPVRSALFQLIEIRVWDQVAREKGITVGRGQIDELIARNGGERAINASLLAGSLPVRYSRDFVRSNIIVRTVAQQQGVAVDAQATVDQQQQEQALRRLQETYLRAAGTLKIKINPRYGSYDPRRAGMTPAVHTLSKNGSDIG</sequence>
<dbReference type="Gene3D" id="1.10.4030.10">
    <property type="entry name" value="Porin chaperone SurA, peptide-binding domain"/>
    <property type="match status" value="1"/>
</dbReference>
<feature type="signal peptide" evidence="1">
    <location>
        <begin position="1"/>
        <end position="23"/>
    </location>
</feature>
<comment type="caution">
    <text evidence="2">The sequence shown here is derived from an EMBL/GenBank/DDBJ whole genome shotgun (WGS) entry which is preliminary data.</text>
</comment>
<dbReference type="Pfam" id="PF13624">
    <property type="entry name" value="SurA_N_3"/>
    <property type="match status" value="1"/>
</dbReference>
<dbReference type="RefSeq" id="WP_187244177.1">
    <property type="nucleotide sequence ID" value="NZ_BAAAOK010000006.1"/>
</dbReference>
<dbReference type="SUPFAM" id="SSF109998">
    <property type="entry name" value="Triger factor/SurA peptide-binding domain-like"/>
    <property type="match status" value="1"/>
</dbReference>
<name>A0ABR7LQQ2_9ACTN</name>
<gene>
    <name evidence="2" type="ORF">HKK74_16950</name>
</gene>
<feature type="chain" id="PRO_5046148844" evidence="1">
    <location>
        <begin position="24"/>
        <end position="223"/>
    </location>
</feature>
<dbReference type="EMBL" id="JABVEC010000011">
    <property type="protein sequence ID" value="MBC6467179.1"/>
    <property type="molecule type" value="Genomic_DNA"/>
</dbReference>
<organism evidence="2 3">
    <name type="scientific">Actinomadura alba</name>
    <dbReference type="NCBI Taxonomy" id="406431"/>
    <lineage>
        <taxon>Bacteria</taxon>
        <taxon>Bacillati</taxon>
        <taxon>Actinomycetota</taxon>
        <taxon>Actinomycetes</taxon>
        <taxon>Streptosporangiales</taxon>
        <taxon>Thermomonosporaceae</taxon>
        <taxon>Actinomadura</taxon>
    </lineage>
</organism>
<dbReference type="InterPro" id="IPR027304">
    <property type="entry name" value="Trigger_fact/SurA_dom_sf"/>
</dbReference>